<dbReference type="Pfam" id="PF08238">
    <property type="entry name" value="Sel1"/>
    <property type="match status" value="14"/>
</dbReference>
<dbReference type="InterPro" id="IPR006597">
    <property type="entry name" value="Sel1-like"/>
</dbReference>
<evidence type="ECO:0000313" key="2">
    <source>
        <dbReference type="EMBL" id="GES92279.1"/>
    </source>
</evidence>
<comment type="caution">
    <text evidence="1">The sequence shown here is derived from an EMBL/GenBank/DDBJ whole genome shotgun (WGS) entry which is preliminary data.</text>
</comment>
<dbReference type="PANTHER" id="PTHR43628:SF1">
    <property type="entry name" value="CHITIN SYNTHASE REGULATORY FACTOR 2-RELATED"/>
    <property type="match status" value="1"/>
</dbReference>
<organism evidence="1 3">
    <name type="scientific">Rhizophagus clarus</name>
    <dbReference type="NCBI Taxonomy" id="94130"/>
    <lineage>
        <taxon>Eukaryota</taxon>
        <taxon>Fungi</taxon>
        <taxon>Fungi incertae sedis</taxon>
        <taxon>Mucoromycota</taxon>
        <taxon>Glomeromycotina</taxon>
        <taxon>Glomeromycetes</taxon>
        <taxon>Glomerales</taxon>
        <taxon>Glomeraceae</taxon>
        <taxon>Rhizophagus</taxon>
    </lineage>
</organism>
<dbReference type="InterPro" id="IPR052945">
    <property type="entry name" value="Mitotic_Regulator"/>
</dbReference>
<dbReference type="OrthoDB" id="2330509at2759"/>
<gene>
    <name evidence="2" type="ORF">RCL2_001906600</name>
    <name evidence="1" type="ORF">RclHR1_00030031</name>
</gene>
<protein>
    <submittedName>
        <fullName evidence="2">Sel1 repeat family protein</fullName>
    </submittedName>
</protein>
<dbReference type="AlphaFoldDB" id="A0A2Z6RHD4"/>
<accession>A0A2Z6RHD4</accession>
<evidence type="ECO:0000313" key="1">
    <source>
        <dbReference type="EMBL" id="GBB97474.1"/>
    </source>
</evidence>
<dbReference type="Gene3D" id="1.25.40.10">
    <property type="entry name" value="Tetratricopeptide repeat domain"/>
    <property type="match status" value="4"/>
</dbReference>
<dbReference type="InterPro" id="IPR011990">
    <property type="entry name" value="TPR-like_helical_dom_sf"/>
</dbReference>
<reference evidence="1 3" key="1">
    <citation type="submission" date="2017-11" db="EMBL/GenBank/DDBJ databases">
        <title>The genome of Rhizophagus clarus HR1 reveals common genetic basis of auxotrophy among arbuscular mycorrhizal fungi.</title>
        <authorList>
            <person name="Kobayashi Y."/>
        </authorList>
    </citation>
    <scope>NUCLEOTIDE SEQUENCE [LARGE SCALE GENOMIC DNA]</scope>
    <source>
        <strain evidence="1 3">HR1</strain>
    </source>
</reference>
<name>A0A2Z6RHD4_9GLOM</name>
<proteinExistence type="predicted"/>
<reference evidence="2" key="2">
    <citation type="submission" date="2019-10" db="EMBL/GenBank/DDBJ databases">
        <title>Conservation and host-specific expression of non-tandemly repeated heterogenous ribosome RNA gene in arbuscular mycorrhizal fungi.</title>
        <authorList>
            <person name="Maeda T."/>
            <person name="Kobayashi Y."/>
            <person name="Nakagawa T."/>
            <person name="Ezawa T."/>
            <person name="Yamaguchi K."/>
            <person name="Bino T."/>
            <person name="Nishimoto Y."/>
            <person name="Shigenobu S."/>
            <person name="Kawaguchi M."/>
        </authorList>
    </citation>
    <scope>NUCLEOTIDE SEQUENCE</scope>
    <source>
        <strain evidence="2">HR1</strain>
    </source>
</reference>
<dbReference type="PANTHER" id="PTHR43628">
    <property type="entry name" value="ACTIVATOR OF C KINASE PROTEIN 1-RELATED"/>
    <property type="match status" value="1"/>
</dbReference>
<dbReference type="EMBL" id="BEXD01002223">
    <property type="protein sequence ID" value="GBB97474.1"/>
    <property type="molecule type" value="Genomic_DNA"/>
</dbReference>
<dbReference type="EMBL" id="BLAL01000215">
    <property type="protein sequence ID" value="GES92279.1"/>
    <property type="molecule type" value="Genomic_DNA"/>
</dbReference>
<dbReference type="SUPFAM" id="SSF81901">
    <property type="entry name" value="HCP-like"/>
    <property type="match status" value="3"/>
</dbReference>
<dbReference type="Proteomes" id="UP000615446">
    <property type="component" value="Unassembled WGS sequence"/>
</dbReference>
<evidence type="ECO:0000313" key="3">
    <source>
        <dbReference type="Proteomes" id="UP000247702"/>
    </source>
</evidence>
<dbReference type="STRING" id="94130.A0A2Z6RHD4"/>
<dbReference type="Proteomes" id="UP000247702">
    <property type="component" value="Unassembled WGS sequence"/>
</dbReference>
<keyword evidence="3" id="KW-1185">Reference proteome</keyword>
<dbReference type="SMART" id="SM00671">
    <property type="entry name" value="SEL1"/>
    <property type="match status" value="13"/>
</dbReference>
<sequence>MSSNNDLNDDEMLLREFLKEFYRQMLTIEDYIRFKDKLIEWMKTFLKINKKTYNVILKLMEDHEEIENWFSSLIGFFYENGIGINKIDENKSLEFYFLAINIKNRKLISVYQILNIIIAKYLISFHYYKDIIISKRLLISKEFNHIKDKNLTILSQIQFENFNGLEINLYKDEITTIEKYFRTIDKGFKVKNDQTDYNKRREMINLNNLAYSYQYGMGKEKNENKAFECYLKAAKEGNVNAQNNLGYCYQNGIGTEKNESKALECYLKAAKEGEANAQYNLGCCHQNGIGVNENIKKAFEWYLKSAEKKLPIAQFILGNCYKNGIGIKKDENRAGEYYLRAAKGGNSDAVNMLGDHYKNVEKDLKKAFEWYLKSARNGNSDAQVKLGDYYHKFKTQRNRHLKEAVYWYDRAVKKGNVMAQYNLGCCFLFGIGINKDSVKAFELFKEFVKNVKAFEFYEKNPPKLRKIVVEKYHRDALDQLGSLYKSKSVINKDNFKPFQIIKELAEEDYLNTLFQLGYYYSNGIGTEINNETAFELYKIAAERGLSVAQSSLGNLYENGIGVEKSFNKAFYWYNKSAVNNNNEVVQYKLGQYYELGIGVDKSLAQAFYFYKKSNENGFFESNFQLGYCYVNGYGTKIRRKKGFELYNKTGKSKNFNVLLYKNVNQIHNDLDKINYLYHKLADDDNGAILYELGEFYESGKGVQKNEIRAFAFYKQSAEKGYIVGKCKLAYRYENGIGTYIDKGSWFN</sequence>